<dbReference type="KEGG" id="cau:Caur_3829"/>
<comment type="subcellular location">
    <subcellularLocation>
        <location evidence="1">Cell envelope</location>
    </subcellularLocation>
</comment>
<dbReference type="GO" id="GO:0030288">
    <property type="term" value="C:outer membrane-bounded periplasmic space"/>
    <property type="evidence" value="ECO:0000318"/>
    <property type="project" value="GO_Central"/>
</dbReference>
<dbReference type="PROSITE" id="PS50983">
    <property type="entry name" value="FE_B12_PBP"/>
    <property type="match status" value="1"/>
</dbReference>
<dbReference type="FunFam" id="3.40.50.1980:FF:000108">
    <property type="entry name" value="Iron(III) dicitrate-binding periplasmic protein"/>
    <property type="match status" value="1"/>
</dbReference>
<dbReference type="CDD" id="cd01146">
    <property type="entry name" value="FhuD"/>
    <property type="match status" value="1"/>
</dbReference>
<organism evidence="7 8">
    <name type="scientific">Chloroflexus aurantiacus (strain ATCC 29366 / DSM 635 / J-10-fl)</name>
    <dbReference type="NCBI Taxonomy" id="324602"/>
    <lineage>
        <taxon>Bacteria</taxon>
        <taxon>Bacillati</taxon>
        <taxon>Chloroflexota</taxon>
        <taxon>Chloroflexia</taxon>
        <taxon>Chloroflexales</taxon>
        <taxon>Chloroflexineae</taxon>
        <taxon>Chloroflexaceae</taxon>
        <taxon>Chloroflexus</taxon>
    </lineage>
</organism>
<evidence type="ECO:0000259" key="6">
    <source>
        <dbReference type="PROSITE" id="PS50983"/>
    </source>
</evidence>
<dbReference type="EnsemblBacteria" id="ABY37007">
    <property type="protein sequence ID" value="ABY37007"/>
    <property type="gene ID" value="Caur_3829"/>
</dbReference>
<dbReference type="InParanoid" id="A9WCP5"/>
<evidence type="ECO:0000256" key="5">
    <source>
        <dbReference type="SAM" id="Coils"/>
    </source>
</evidence>
<evidence type="ECO:0000313" key="8">
    <source>
        <dbReference type="Proteomes" id="UP000002008"/>
    </source>
</evidence>
<dbReference type="Gene3D" id="3.40.50.1980">
    <property type="entry name" value="Nitrogenase molybdenum iron protein domain"/>
    <property type="match status" value="2"/>
</dbReference>
<feature type="coiled-coil region" evidence="5">
    <location>
        <begin position="225"/>
        <end position="252"/>
    </location>
</feature>
<proteinExistence type="inferred from homology"/>
<dbReference type="PANTHER" id="PTHR30532">
    <property type="entry name" value="IRON III DICITRATE-BINDING PERIPLASMIC PROTEIN"/>
    <property type="match status" value="1"/>
</dbReference>
<dbReference type="Pfam" id="PF01497">
    <property type="entry name" value="Peripla_BP_2"/>
    <property type="match status" value="1"/>
</dbReference>
<dbReference type="SUPFAM" id="SSF53807">
    <property type="entry name" value="Helical backbone' metal receptor"/>
    <property type="match status" value="1"/>
</dbReference>
<dbReference type="AlphaFoldDB" id="A9WCP5"/>
<gene>
    <name evidence="7" type="ordered locus">Caur_3829</name>
</gene>
<reference evidence="8" key="1">
    <citation type="journal article" date="2011" name="BMC Genomics">
        <title>Complete genome sequence of the filamentous anoxygenic phototrophic bacterium Chloroflexus aurantiacus.</title>
        <authorList>
            <person name="Tang K.H."/>
            <person name="Barry K."/>
            <person name="Chertkov O."/>
            <person name="Dalin E."/>
            <person name="Han C.S."/>
            <person name="Hauser L.J."/>
            <person name="Honchak B.M."/>
            <person name="Karbach L.E."/>
            <person name="Land M.L."/>
            <person name="Lapidus A."/>
            <person name="Larimer F.W."/>
            <person name="Mikhailova N."/>
            <person name="Pitluck S."/>
            <person name="Pierson B.K."/>
            <person name="Blankenship R.E."/>
        </authorList>
    </citation>
    <scope>NUCLEOTIDE SEQUENCE [LARGE SCALE GENOMIC DNA]</scope>
    <source>
        <strain evidence="8">ATCC 29366 / DSM 635 / J-10-fl</strain>
    </source>
</reference>
<dbReference type="InterPro" id="IPR002491">
    <property type="entry name" value="ABC_transptr_periplasmic_BD"/>
</dbReference>
<dbReference type="EMBL" id="CP000909">
    <property type="protein sequence ID" value="ABY37007.1"/>
    <property type="molecule type" value="Genomic_DNA"/>
</dbReference>
<comment type="similarity">
    <text evidence="2">Belongs to the bacterial solute-binding protein 8 family.</text>
</comment>
<keyword evidence="8" id="KW-1185">Reference proteome</keyword>
<dbReference type="PANTHER" id="PTHR30532:SF25">
    <property type="entry name" value="IRON(III) DICITRATE-BINDING PERIPLASMIC PROTEIN"/>
    <property type="match status" value="1"/>
</dbReference>
<name>A9WCP5_CHLAA</name>
<evidence type="ECO:0000313" key="7">
    <source>
        <dbReference type="EMBL" id="ABY37007.1"/>
    </source>
</evidence>
<dbReference type="HOGENOM" id="CLU_038034_0_2_0"/>
<evidence type="ECO:0000256" key="4">
    <source>
        <dbReference type="ARBA" id="ARBA00022729"/>
    </source>
</evidence>
<evidence type="ECO:0000256" key="2">
    <source>
        <dbReference type="ARBA" id="ARBA00008814"/>
    </source>
</evidence>
<dbReference type="Proteomes" id="UP000002008">
    <property type="component" value="Chromosome"/>
</dbReference>
<feature type="domain" description="Fe/B12 periplasmic-binding" evidence="6">
    <location>
        <begin position="111"/>
        <end position="377"/>
    </location>
</feature>
<keyword evidence="5" id="KW-0175">Coiled coil</keyword>
<evidence type="ECO:0000256" key="3">
    <source>
        <dbReference type="ARBA" id="ARBA00022448"/>
    </source>
</evidence>
<dbReference type="GO" id="GO:1901678">
    <property type="term" value="P:iron coordination entity transport"/>
    <property type="evidence" value="ECO:0007669"/>
    <property type="project" value="UniProtKB-ARBA"/>
</dbReference>
<dbReference type="STRING" id="324602.Caur_3829"/>
<sequence length="385" mass="41739">MCAATLIDTTDALLSRYDQLDLRGLSITEIAELLRQQGAAHLSPIERIELAERLITRRRFLIGAGALALGIITGCGTQEQAAAPTAMVATTRTVVDGLGRRVEVPAVPQRVVALHDLDNAYALASLGFAPIGMGSITLGDPFERLRSLGPIPPALEQTVEVGLLYEPNLEAIASLQPDLILGTRGSHQQILDQLTAIAPTVLIDQTAGDDVLSNQRFLASLVGVEDRIDEQLARYEARIAALRERYADTLNTLEYTRIDSYGVGAEDNYLILFDLTPGTRVLTDLGARRSKTNGNVDNDPFPAISLERLADYDADVIFIGVEAGTQPEPQVLQLLSATFAGQNNQIFAVDYGVWGFRLVDALFIVLNDIEQILSSRSLNTAGDFR</sequence>
<accession>A9WCP5</accession>
<dbReference type="RefSeq" id="WP_012259660.1">
    <property type="nucleotide sequence ID" value="NC_010175.1"/>
</dbReference>
<dbReference type="eggNOG" id="COG0614">
    <property type="taxonomic scope" value="Bacteria"/>
</dbReference>
<keyword evidence="4" id="KW-0732">Signal</keyword>
<dbReference type="PATRIC" id="fig|324602.8.peg.4297"/>
<evidence type="ECO:0000256" key="1">
    <source>
        <dbReference type="ARBA" id="ARBA00004196"/>
    </source>
</evidence>
<keyword evidence="3" id="KW-0813">Transport</keyword>
<protein>
    <submittedName>
        <fullName evidence="7">Periplasmic binding protein</fullName>
    </submittedName>
</protein>
<dbReference type="InterPro" id="IPR051313">
    <property type="entry name" value="Bact_iron-sidero_bind"/>
</dbReference>